<reference evidence="2 3" key="1">
    <citation type="journal article" date="2023" name="BMC Biotechnol.">
        <title>Vitis rotundifolia cv Carlos genome sequencing.</title>
        <authorList>
            <person name="Huff M."/>
            <person name="Hulse-Kemp A."/>
            <person name="Scheffler B."/>
            <person name="Youngblood R."/>
            <person name="Simpson S."/>
            <person name="Babiker E."/>
            <person name="Staton M."/>
        </authorList>
    </citation>
    <scope>NUCLEOTIDE SEQUENCE [LARGE SCALE GENOMIC DNA]</scope>
    <source>
        <tissue evidence="2">Leaf</tissue>
    </source>
</reference>
<organism evidence="2 3">
    <name type="scientific">Vitis rotundifolia</name>
    <name type="common">Muscadine grape</name>
    <dbReference type="NCBI Taxonomy" id="103349"/>
    <lineage>
        <taxon>Eukaryota</taxon>
        <taxon>Viridiplantae</taxon>
        <taxon>Streptophyta</taxon>
        <taxon>Embryophyta</taxon>
        <taxon>Tracheophyta</taxon>
        <taxon>Spermatophyta</taxon>
        <taxon>Magnoliopsida</taxon>
        <taxon>eudicotyledons</taxon>
        <taxon>Gunneridae</taxon>
        <taxon>Pentapetalae</taxon>
        <taxon>rosids</taxon>
        <taxon>Vitales</taxon>
        <taxon>Vitaceae</taxon>
        <taxon>Viteae</taxon>
        <taxon>Vitis</taxon>
    </lineage>
</organism>
<dbReference type="Pfam" id="PF07816">
    <property type="entry name" value="DUF1645"/>
    <property type="match status" value="1"/>
</dbReference>
<comment type="caution">
    <text evidence="2">The sequence shown here is derived from an EMBL/GenBank/DDBJ whole genome shotgun (WGS) entry which is preliminary data.</text>
</comment>
<name>A0AA38YWD6_VITRO</name>
<dbReference type="PANTHER" id="PTHR33095">
    <property type="entry name" value="OS07G0619500 PROTEIN"/>
    <property type="match status" value="1"/>
</dbReference>
<dbReference type="EMBL" id="JARBHA010000017">
    <property type="protein sequence ID" value="KAJ9677743.1"/>
    <property type="molecule type" value="Genomic_DNA"/>
</dbReference>
<protein>
    <submittedName>
        <fullName evidence="2">Uncharacterized protein</fullName>
    </submittedName>
</protein>
<keyword evidence="3" id="KW-1185">Reference proteome</keyword>
<evidence type="ECO:0000256" key="1">
    <source>
        <dbReference type="SAM" id="MobiDB-lite"/>
    </source>
</evidence>
<accession>A0AA38YWD6</accession>
<dbReference type="InterPro" id="IPR012442">
    <property type="entry name" value="DUF1645_plant"/>
</dbReference>
<dbReference type="PANTHER" id="PTHR33095:SF23">
    <property type="entry name" value="DUF1645 FAMILY PROTEIN"/>
    <property type="match status" value="1"/>
</dbReference>
<feature type="compositionally biased region" description="Polar residues" evidence="1">
    <location>
        <begin position="265"/>
        <end position="276"/>
    </location>
</feature>
<sequence>MDCGVEMQRSPVLGLSPSFNRYNSGRLAEIAARILEELGESEFQTEIEAGNDLEESIPSLQVKAGDEESALFSEVKSGNDDEEVKEDEVDSDGDGDDDSEFSFVLREPETSPISADEIFYNGQIRPVFPIFNRDLLLGEGQNHEVSVKPPTPASIRRPLRKLLIEERGTASCSSSEADELEGVPPGSYCVWKPKAAESPPGRCRKSNSTGSSKRWKFRDFLHRSNSDGKDTFVFLTPNSSMKKKAEKEAPSGAVKPKPKAVAGENATSANRKNNTAAKKEGDRRRSFLPYRQDLVGFFTNVNGLSRNLHPF</sequence>
<gene>
    <name evidence="2" type="ORF">PVL29_022618</name>
</gene>
<evidence type="ECO:0000313" key="2">
    <source>
        <dbReference type="EMBL" id="KAJ9677743.1"/>
    </source>
</evidence>
<feature type="compositionally biased region" description="Acidic residues" evidence="1">
    <location>
        <begin position="80"/>
        <end position="100"/>
    </location>
</feature>
<proteinExistence type="predicted"/>
<evidence type="ECO:0000313" key="3">
    <source>
        <dbReference type="Proteomes" id="UP001168098"/>
    </source>
</evidence>
<dbReference type="Proteomes" id="UP001168098">
    <property type="component" value="Unassembled WGS sequence"/>
</dbReference>
<dbReference type="AlphaFoldDB" id="A0AA38YWD6"/>
<feature type="region of interest" description="Disordered" evidence="1">
    <location>
        <begin position="239"/>
        <end position="285"/>
    </location>
</feature>
<feature type="region of interest" description="Disordered" evidence="1">
    <location>
        <begin position="66"/>
        <end position="107"/>
    </location>
</feature>